<dbReference type="Proteomes" id="UP000186894">
    <property type="component" value="Unassembled WGS sequence"/>
</dbReference>
<sequence length="328" mass="36244">MSKRGKNLNTIFQAAAQELAAANFSDEHTETRALAGPIKSMALTLGKMEDEARALKQALGSGLYVQMLEPDLIDPSFMRDRIDDIAFDDDDPFLRSIAENGQEVPILVRPHPEYEGRYQAAYGHRRLRAAAQLGIKVKAIVRAFDDTALVVAQGLENSGRESLSFIERALFAYQLEQRGFKRSDIMNALSTDKTELSKLISVPTTLPLSVIQAIGSAKGIGRRKWLGLANAFSPDRLRDVESVLRSEELRNASSDTRFEAVSAVLTEAPKANVQSWMPQAGGKLAGSIKTTPKKFSLTLSDQEAGRFGQFLSEKLDELYDEYCRKKGD</sequence>
<dbReference type="GO" id="GO:0007059">
    <property type="term" value="P:chromosome segregation"/>
    <property type="evidence" value="ECO:0007669"/>
    <property type="project" value="TreeGrafter"/>
</dbReference>
<organism evidence="3 4">
    <name type="scientific">Rhizobium oryziradicis</name>
    <dbReference type="NCBI Taxonomy" id="1867956"/>
    <lineage>
        <taxon>Bacteria</taxon>
        <taxon>Pseudomonadati</taxon>
        <taxon>Pseudomonadota</taxon>
        <taxon>Alphaproteobacteria</taxon>
        <taxon>Hyphomicrobiales</taxon>
        <taxon>Rhizobiaceae</taxon>
        <taxon>Rhizobium/Agrobacterium group</taxon>
        <taxon>Rhizobium</taxon>
    </lineage>
</organism>
<dbReference type="CDD" id="cd16405">
    <property type="entry name" value="RepB_like_N"/>
    <property type="match status" value="1"/>
</dbReference>
<feature type="domain" description="ParB-like N-terminal" evidence="2">
    <location>
        <begin position="66"/>
        <end position="158"/>
    </location>
</feature>
<dbReference type="GO" id="GO:0005694">
    <property type="term" value="C:chromosome"/>
    <property type="evidence" value="ECO:0007669"/>
    <property type="project" value="TreeGrafter"/>
</dbReference>
<dbReference type="EMBL" id="MKIM01000015">
    <property type="protein sequence ID" value="OLP47018.1"/>
    <property type="molecule type" value="Genomic_DNA"/>
</dbReference>
<dbReference type="InterPro" id="IPR003115">
    <property type="entry name" value="ParB_N"/>
</dbReference>
<dbReference type="RefSeq" id="WP_075637443.1">
    <property type="nucleotide sequence ID" value="NZ_MKIM01000015.1"/>
</dbReference>
<evidence type="ECO:0000313" key="4">
    <source>
        <dbReference type="Proteomes" id="UP000186894"/>
    </source>
</evidence>
<protein>
    <submittedName>
        <fullName evidence="3">Plasmid partitioning protein RepB</fullName>
    </submittedName>
</protein>
<dbReference type="OrthoDB" id="7908920at2"/>
<dbReference type="InterPro" id="IPR036086">
    <property type="entry name" value="ParB/Sulfiredoxin_sf"/>
</dbReference>
<dbReference type="STRING" id="1867956.BJF95_12290"/>
<dbReference type="InterPro" id="IPR004437">
    <property type="entry name" value="ParB/RepB/Spo0J"/>
</dbReference>
<dbReference type="AlphaFoldDB" id="A0A1Q8ZYL8"/>
<dbReference type="InterPro" id="IPR011111">
    <property type="entry name" value="Plasmid_RepB"/>
</dbReference>
<dbReference type="GO" id="GO:0003677">
    <property type="term" value="F:DNA binding"/>
    <property type="evidence" value="ECO:0007669"/>
    <property type="project" value="InterPro"/>
</dbReference>
<dbReference type="SUPFAM" id="SSF110849">
    <property type="entry name" value="ParB/Sulfiredoxin"/>
    <property type="match status" value="1"/>
</dbReference>
<dbReference type="Pfam" id="PF02195">
    <property type="entry name" value="ParB_N"/>
    <property type="match status" value="1"/>
</dbReference>
<dbReference type="InterPro" id="IPR017819">
    <property type="entry name" value="Plasmid_partition_RepB"/>
</dbReference>
<dbReference type="Pfam" id="PF07506">
    <property type="entry name" value="RepB"/>
    <property type="match status" value="1"/>
</dbReference>
<dbReference type="Gene3D" id="1.10.10.2830">
    <property type="match status" value="1"/>
</dbReference>
<dbReference type="Gene3D" id="3.90.1530.30">
    <property type="match status" value="1"/>
</dbReference>
<dbReference type="NCBIfam" id="TIGR00180">
    <property type="entry name" value="parB_part"/>
    <property type="match status" value="1"/>
</dbReference>
<dbReference type="InterPro" id="IPR037972">
    <property type="entry name" value="RepB_N"/>
</dbReference>
<gene>
    <name evidence="3" type="ORF">BJF95_12290</name>
</gene>
<evidence type="ECO:0000256" key="1">
    <source>
        <dbReference type="ARBA" id="ARBA00006295"/>
    </source>
</evidence>
<keyword evidence="4" id="KW-1185">Reference proteome</keyword>
<dbReference type="NCBIfam" id="TIGR03454">
    <property type="entry name" value="partition_RepB"/>
    <property type="match status" value="1"/>
</dbReference>
<dbReference type="PANTHER" id="PTHR33375:SF1">
    <property type="entry name" value="CHROMOSOME-PARTITIONING PROTEIN PARB-RELATED"/>
    <property type="match status" value="1"/>
</dbReference>
<comment type="similarity">
    <text evidence="1">Belongs to the ParB family.</text>
</comment>
<comment type="caution">
    <text evidence="3">The sequence shown here is derived from an EMBL/GenBank/DDBJ whole genome shotgun (WGS) entry which is preliminary data.</text>
</comment>
<dbReference type="SMART" id="SM00470">
    <property type="entry name" value="ParB"/>
    <property type="match status" value="1"/>
</dbReference>
<accession>A0A1Q8ZYL8</accession>
<reference evidence="3 4" key="1">
    <citation type="submission" date="2016-09" db="EMBL/GenBank/DDBJ databases">
        <title>Rhizobium oryziradicis sp. nov., isolated from the root of rice.</title>
        <authorList>
            <person name="Zhao J."/>
            <person name="Zhang X."/>
        </authorList>
    </citation>
    <scope>NUCLEOTIDE SEQUENCE [LARGE SCALE GENOMIC DNA]</scope>
    <source>
        <strain evidence="3 4">N19</strain>
    </source>
</reference>
<dbReference type="InterPro" id="IPR050336">
    <property type="entry name" value="Chromosome_partition/occlusion"/>
</dbReference>
<evidence type="ECO:0000259" key="2">
    <source>
        <dbReference type="SMART" id="SM00470"/>
    </source>
</evidence>
<name>A0A1Q8ZYL8_9HYPH</name>
<dbReference type="PANTHER" id="PTHR33375">
    <property type="entry name" value="CHROMOSOME-PARTITIONING PROTEIN PARB-RELATED"/>
    <property type="match status" value="1"/>
</dbReference>
<proteinExistence type="inferred from homology"/>
<evidence type="ECO:0000313" key="3">
    <source>
        <dbReference type="EMBL" id="OLP47018.1"/>
    </source>
</evidence>